<dbReference type="Pfam" id="PF00450">
    <property type="entry name" value="Peptidase_S10"/>
    <property type="match status" value="1"/>
</dbReference>
<keyword evidence="4" id="KW-0378">Hydrolase</keyword>
<dbReference type="Gene3D" id="3.40.50.1820">
    <property type="entry name" value="alpha/beta hydrolase"/>
    <property type="match status" value="1"/>
</dbReference>
<evidence type="ECO:0000256" key="4">
    <source>
        <dbReference type="ARBA" id="ARBA00022801"/>
    </source>
</evidence>
<evidence type="ECO:0008006" key="8">
    <source>
        <dbReference type="Google" id="ProtNLM"/>
    </source>
</evidence>
<dbReference type="GO" id="GO:0006508">
    <property type="term" value="P:proteolysis"/>
    <property type="evidence" value="ECO:0007669"/>
    <property type="project" value="UniProtKB-KW"/>
</dbReference>
<dbReference type="OrthoDB" id="443318at2759"/>
<keyword evidence="5" id="KW-0325">Glycoprotein</keyword>
<keyword evidence="7" id="KW-1185">Reference proteome</keyword>
<dbReference type="PROSITE" id="PS00560">
    <property type="entry name" value="CARBOXYPEPT_SER_HIS"/>
    <property type="match status" value="1"/>
</dbReference>
<dbReference type="PANTHER" id="PTHR11802">
    <property type="entry name" value="SERINE PROTEASE FAMILY S10 SERINE CARBOXYPEPTIDASE"/>
    <property type="match status" value="1"/>
</dbReference>
<dbReference type="PANTHER" id="PTHR11802:SF113">
    <property type="entry name" value="SERINE CARBOXYPEPTIDASE CTSA-4.1"/>
    <property type="match status" value="1"/>
</dbReference>
<reference evidence="6" key="1">
    <citation type="submission" date="2019-03" db="EMBL/GenBank/DDBJ databases">
        <title>Long read genome sequence of the mycoparasitic Pythium oligandrum ATCC 38472 isolated from sugarbeet rhizosphere.</title>
        <authorList>
            <person name="Gaulin E."/>
        </authorList>
    </citation>
    <scope>NUCLEOTIDE SEQUENCE</scope>
    <source>
        <strain evidence="6">ATCC 38472_TT</strain>
    </source>
</reference>
<dbReference type="SUPFAM" id="SSF53474">
    <property type="entry name" value="alpha/beta-Hydrolases"/>
    <property type="match status" value="1"/>
</dbReference>
<evidence type="ECO:0000256" key="3">
    <source>
        <dbReference type="ARBA" id="ARBA00022670"/>
    </source>
</evidence>
<organism evidence="6 7">
    <name type="scientific">Pythium oligandrum</name>
    <name type="common">Mycoparasitic fungus</name>
    <dbReference type="NCBI Taxonomy" id="41045"/>
    <lineage>
        <taxon>Eukaryota</taxon>
        <taxon>Sar</taxon>
        <taxon>Stramenopiles</taxon>
        <taxon>Oomycota</taxon>
        <taxon>Peronosporomycetes</taxon>
        <taxon>Pythiales</taxon>
        <taxon>Pythiaceae</taxon>
        <taxon>Pythium</taxon>
    </lineage>
</organism>
<dbReference type="Gene3D" id="1.10.287.410">
    <property type="match status" value="1"/>
</dbReference>
<name>A0A8K1FJQ1_PYTOL</name>
<comment type="similarity">
    <text evidence="1">Belongs to the peptidase S10 family.</text>
</comment>
<gene>
    <name evidence="6" type="ORF">Poli38472_004065</name>
</gene>
<dbReference type="InterPro" id="IPR001563">
    <property type="entry name" value="Peptidase_S10"/>
</dbReference>
<dbReference type="InterPro" id="IPR029058">
    <property type="entry name" value="AB_hydrolase_fold"/>
</dbReference>
<dbReference type="PRINTS" id="PR00724">
    <property type="entry name" value="CRBOXYPTASEC"/>
</dbReference>
<dbReference type="InterPro" id="IPR033124">
    <property type="entry name" value="Ser_caboxypep_his_AS"/>
</dbReference>
<keyword evidence="3" id="KW-0645">Protease</keyword>
<proteinExistence type="inferred from homology"/>
<sequence length="431" mass="48276">MALSETATQNEIPVKGGLCDITKQEAGYVKLTNKKDNHYFYWYFESRSDPAMDPFVIWLQGGPGCSSLVGLLTENGPCQVNDDLTTSINPFSWTQNANVLWLDQPTNVGFSYSTAAEDQDQDQDDVSNNFYEFLQKFLDKHPELEGRPLFITGESFAGHFIPAVAHKIWQESTKNGTSTARINLQGIAIGNGWTNPLIQVEHALDMINNSYDVSLLSENEYNEAKQMVPQCLALIEEERGLDVIQECLLVITPYSSSGRNPSDIRQPCASRNDPTQCYDYQHISAFLNSALIKHSLNVPQDLAWTLCKGSVSQPFFASGDYLKSYARYIEDLLDDSSIRVLFYVGDADTVCNWYGIKAMITALDWKHTEDFNTADERMFTTSNGSVDAGTVKSFNNQLTFLRVFNAGHMVPYDQPAVALEILTKFLANQGF</sequence>
<protein>
    <recommendedName>
        <fullName evidence="8">Alpha/beta-hydrolase</fullName>
    </recommendedName>
</protein>
<evidence type="ECO:0000256" key="5">
    <source>
        <dbReference type="ARBA" id="ARBA00023180"/>
    </source>
</evidence>
<evidence type="ECO:0000256" key="2">
    <source>
        <dbReference type="ARBA" id="ARBA00022645"/>
    </source>
</evidence>
<dbReference type="EMBL" id="SPLM01000036">
    <property type="protein sequence ID" value="TMW66300.1"/>
    <property type="molecule type" value="Genomic_DNA"/>
</dbReference>
<evidence type="ECO:0000313" key="7">
    <source>
        <dbReference type="Proteomes" id="UP000794436"/>
    </source>
</evidence>
<keyword evidence="2" id="KW-0121">Carboxypeptidase</keyword>
<accession>A0A8K1FJQ1</accession>
<dbReference type="Proteomes" id="UP000794436">
    <property type="component" value="Unassembled WGS sequence"/>
</dbReference>
<evidence type="ECO:0000256" key="1">
    <source>
        <dbReference type="ARBA" id="ARBA00009431"/>
    </source>
</evidence>
<dbReference type="AlphaFoldDB" id="A0A8K1FJQ1"/>
<dbReference type="GO" id="GO:0004185">
    <property type="term" value="F:serine-type carboxypeptidase activity"/>
    <property type="evidence" value="ECO:0007669"/>
    <property type="project" value="InterPro"/>
</dbReference>
<evidence type="ECO:0000313" key="6">
    <source>
        <dbReference type="EMBL" id="TMW66300.1"/>
    </source>
</evidence>
<comment type="caution">
    <text evidence="6">The sequence shown here is derived from an EMBL/GenBank/DDBJ whole genome shotgun (WGS) entry which is preliminary data.</text>
</comment>